<gene>
    <name evidence="1" type="ORF">C2I19_21640</name>
</gene>
<dbReference type="EMBL" id="PQWB01000216">
    <property type="protein sequence ID" value="POZ59923.1"/>
    <property type="molecule type" value="Genomic_DNA"/>
</dbReference>
<comment type="caution">
    <text evidence="1">The sequence shown here is derived from an EMBL/GenBank/DDBJ whole genome shotgun (WGS) entry which is preliminary data.</text>
</comment>
<dbReference type="Proteomes" id="UP000237082">
    <property type="component" value="Unassembled WGS sequence"/>
</dbReference>
<evidence type="ECO:0000313" key="1">
    <source>
        <dbReference type="EMBL" id="POZ59923.1"/>
    </source>
</evidence>
<protein>
    <submittedName>
        <fullName evidence="1">Uncharacterized protein</fullName>
    </submittedName>
</protein>
<proteinExistence type="predicted"/>
<organism evidence="1 2">
    <name type="scientific">Chromobacterium alticapitis</name>
    <dbReference type="NCBI Taxonomy" id="2073169"/>
    <lineage>
        <taxon>Bacteria</taxon>
        <taxon>Pseudomonadati</taxon>
        <taxon>Pseudomonadota</taxon>
        <taxon>Betaproteobacteria</taxon>
        <taxon>Neisseriales</taxon>
        <taxon>Chromobacteriaceae</taxon>
        <taxon>Chromobacterium</taxon>
    </lineage>
</organism>
<accession>A0A2S5DA50</accession>
<reference evidence="2" key="1">
    <citation type="submission" date="2018-02" db="EMBL/GenBank/DDBJ databases">
        <authorList>
            <person name="O'Hara-Hanley K."/>
            <person name="Soby S."/>
        </authorList>
    </citation>
    <scope>NUCLEOTIDE SEQUENCE [LARGE SCALE GENOMIC DNA]</scope>
    <source>
        <strain evidence="2">MWU14-2602</strain>
    </source>
</reference>
<dbReference type="AlphaFoldDB" id="A0A2S5DA50"/>
<sequence length="142" mass="15648">MALATTGLGDMIFWSPKYGAVYFLEVQQGASTFIGNDISIVFNSFLVIDGIRDRVLHEKLIASLGGRLGKIKASECYIAEPWQMLGGSGDESTYTKGDLVVYHHLVAQAIKARLDNEREKKGYVPIMCCKGRPTASCKQWQG</sequence>
<evidence type="ECO:0000313" key="2">
    <source>
        <dbReference type="Proteomes" id="UP000237082"/>
    </source>
</evidence>
<name>A0A2S5DA50_9NEIS</name>
<keyword evidence="2" id="KW-1185">Reference proteome</keyword>